<dbReference type="PRINTS" id="PR00114">
    <property type="entry name" value="STPHPHTASE"/>
</dbReference>
<dbReference type="InterPro" id="IPR041753">
    <property type="entry name" value="PP5_C"/>
</dbReference>
<evidence type="ECO:0000313" key="29">
    <source>
        <dbReference type="EMBL" id="OAY60652.1"/>
    </source>
</evidence>
<comment type="subcellular location">
    <subcellularLocation>
        <location evidence="5">Cytoplasm</location>
    </subcellularLocation>
    <subcellularLocation>
        <location evidence="4">Endoplasmic reticulum membrane</location>
        <topology evidence="4">Multi-pass membrane protein</topology>
    </subcellularLocation>
    <subcellularLocation>
        <location evidence="2">Nucleus membrane</location>
        <topology evidence="2">Multi-pass membrane protein</topology>
    </subcellularLocation>
    <subcellularLocation>
        <location evidence="3">Nucleus speckle</location>
    </subcellularLocation>
    <subcellularLocation>
        <location evidence="6">Nucleus</location>
        <location evidence="6">Nucleoplasm</location>
    </subcellularLocation>
</comment>
<dbReference type="FunFam" id="3.60.21.10:FF:000021">
    <property type="entry name" value="Serine/threonine-protein phosphatase 5"/>
    <property type="match status" value="1"/>
</dbReference>
<dbReference type="InterPro" id="IPR013235">
    <property type="entry name" value="PPP_dom"/>
</dbReference>
<dbReference type="FunFam" id="1.25.40.10:FF:000292">
    <property type="entry name" value="Serine/threonine-protein phosphatase 5"/>
    <property type="match status" value="1"/>
</dbReference>
<evidence type="ECO:0000256" key="19">
    <source>
        <dbReference type="ARBA" id="ARBA00023136"/>
    </source>
</evidence>
<evidence type="ECO:0000256" key="12">
    <source>
        <dbReference type="ARBA" id="ARBA00022723"/>
    </source>
</evidence>
<dbReference type="GO" id="GO:0031965">
    <property type="term" value="C:nuclear membrane"/>
    <property type="evidence" value="ECO:0007669"/>
    <property type="project" value="UniProtKB-SubCell"/>
</dbReference>
<dbReference type="PANTHER" id="PTHR45668">
    <property type="entry name" value="SERINE/THREONINE-PROTEIN PHOSPHATASE 5-RELATED"/>
    <property type="match status" value="1"/>
</dbReference>
<feature type="repeat" description="TPR" evidence="26">
    <location>
        <begin position="82"/>
        <end position="115"/>
    </location>
</feature>
<dbReference type="InterPro" id="IPR006186">
    <property type="entry name" value="Ser/Thr-sp_prot-phosphatase"/>
</dbReference>
<evidence type="ECO:0000256" key="7">
    <source>
        <dbReference type="ARBA" id="ARBA00008786"/>
    </source>
</evidence>
<accession>A0A2C9WMX4</accession>
<dbReference type="InterPro" id="IPR051134">
    <property type="entry name" value="PPP_phosphatase"/>
</dbReference>
<keyword evidence="15 26" id="KW-0802">TPR repeat</keyword>
<feature type="active site" description="Proton donor/acceptor" evidence="25">
    <location>
        <position position="362"/>
    </location>
</feature>
<dbReference type="PIRSF" id="PIRSF033096">
    <property type="entry name" value="PPPtase_5"/>
    <property type="match status" value="1"/>
</dbReference>
<comment type="catalytic activity">
    <reaction evidence="22">
        <text>O-phospho-L-seryl-[protein] + H2O = L-seryl-[protein] + phosphate</text>
        <dbReference type="Rhea" id="RHEA:20629"/>
        <dbReference type="Rhea" id="RHEA-COMP:9863"/>
        <dbReference type="Rhea" id="RHEA-COMP:11604"/>
        <dbReference type="ChEBI" id="CHEBI:15377"/>
        <dbReference type="ChEBI" id="CHEBI:29999"/>
        <dbReference type="ChEBI" id="CHEBI:43474"/>
        <dbReference type="ChEBI" id="CHEBI:83421"/>
        <dbReference type="EC" id="3.1.3.16"/>
    </reaction>
</comment>
<dbReference type="GO" id="GO:0016607">
    <property type="term" value="C:nuclear speck"/>
    <property type="evidence" value="ECO:0007669"/>
    <property type="project" value="UniProtKB-SubCell"/>
</dbReference>
<dbReference type="GO" id="GO:0046872">
    <property type="term" value="F:metal ion binding"/>
    <property type="evidence" value="ECO:0007669"/>
    <property type="project" value="UniProtKB-KW"/>
</dbReference>
<evidence type="ECO:0000256" key="20">
    <source>
        <dbReference type="ARBA" id="ARBA00023211"/>
    </source>
</evidence>
<name>A0A2C9WMX4_MANES</name>
<dbReference type="GO" id="GO:0005829">
    <property type="term" value="C:cytosol"/>
    <property type="evidence" value="ECO:0000318"/>
    <property type="project" value="GO_Central"/>
</dbReference>
<gene>
    <name evidence="29" type="ORF">MANES_01G128800v8</name>
</gene>
<dbReference type="Pfam" id="PF08321">
    <property type="entry name" value="PPP5"/>
    <property type="match status" value="1"/>
</dbReference>
<keyword evidence="19 27" id="KW-0472">Membrane</keyword>
<organism evidence="29 30">
    <name type="scientific">Manihot esculenta</name>
    <name type="common">Cassava</name>
    <name type="synonym">Jatropha manihot</name>
    <dbReference type="NCBI Taxonomy" id="3983"/>
    <lineage>
        <taxon>Eukaryota</taxon>
        <taxon>Viridiplantae</taxon>
        <taxon>Streptophyta</taxon>
        <taxon>Embryophyta</taxon>
        <taxon>Tracheophyta</taxon>
        <taxon>Spermatophyta</taxon>
        <taxon>Magnoliopsida</taxon>
        <taxon>eudicotyledons</taxon>
        <taxon>Gunneridae</taxon>
        <taxon>Pentapetalae</taxon>
        <taxon>rosids</taxon>
        <taxon>fabids</taxon>
        <taxon>Malpighiales</taxon>
        <taxon>Euphorbiaceae</taxon>
        <taxon>Crotonoideae</taxon>
        <taxon>Manihoteae</taxon>
        <taxon>Manihot</taxon>
    </lineage>
</organism>
<keyword evidence="16" id="KW-0256">Endoplasmic reticulum</keyword>
<evidence type="ECO:0000256" key="27">
    <source>
        <dbReference type="SAM" id="Phobius"/>
    </source>
</evidence>
<evidence type="ECO:0000256" key="24">
    <source>
        <dbReference type="ARBA" id="ARBA00064524"/>
    </source>
</evidence>
<keyword evidence="10" id="KW-0963">Cytoplasm</keyword>
<comment type="caution">
    <text evidence="29">The sequence shown here is derived from an EMBL/GenBank/DDBJ whole genome shotgun (WGS) entry which is preliminary data.</text>
</comment>
<dbReference type="PROSITE" id="PS50005">
    <property type="entry name" value="TPR"/>
    <property type="match status" value="3"/>
</dbReference>
<dbReference type="Pfam" id="PF00515">
    <property type="entry name" value="TPR_1"/>
    <property type="match status" value="2"/>
</dbReference>
<dbReference type="InterPro" id="IPR011990">
    <property type="entry name" value="TPR-like_helical_dom_sf"/>
</dbReference>
<dbReference type="SUPFAM" id="SSF48452">
    <property type="entry name" value="TPR-like"/>
    <property type="match status" value="1"/>
</dbReference>
<evidence type="ECO:0000256" key="25">
    <source>
        <dbReference type="PIRSR" id="PIRSR033096-1"/>
    </source>
</evidence>
<evidence type="ECO:0000259" key="28">
    <source>
        <dbReference type="SMART" id="SM00156"/>
    </source>
</evidence>
<keyword evidence="13" id="KW-0677">Repeat</keyword>
<keyword evidence="21" id="KW-0539">Nucleus</keyword>
<evidence type="ECO:0000256" key="26">
    <source>
        <dbReference type="PROSITE-ProRule" id="PRU00339"/>
    </source>
</evidence>
<dbReference type="GO" id="GO:0004722">
    <property type="term" value="F:protein serine/threonine phosphatase activity"/>
    <property type="evidence" value="ECO:0000318"/>
    <property type="project" value="GO_Central"/>
</dbReference>
<dbReference type="AlphaFoldDB" id="A0A2C9WMX4"/>
<evidence type="ECO:0000256" key="6">
    <source>
        <dbReference type="ARBA" id="ARBA00004642"/>
    </source>
</evidence>
<reference evidence="30" key="1">
    <citation type="journal article" date="2016" name="Nat. Biotechnol.">
        <title>Sequencing wild and cultivated cassava and related species reveals extensive interspecific hybridization and genetic diversity.</title>
        <authorList>
            <person name="Bredeson J.V."/>
            <person name="Lyons J.B."/>
            <person name="Prochnik S.E."/>
            <person name="Wu G.A."/>
            <person name="Ha C.M."/>
            <person name="Edsinger-Gonzales E."/>
            <person name="Grimwood J."/>
            <person name="Schmutz J."/>
            <person name="Rabbi I.Y."/>
            <person name="Egesi C."/>
            <person name="Nauluvula P."/>
            <person name="Lebot V."/>
            <person name="Ndunguru J."/>
            <person name="Mkamilo G."/>
            <person name="Bart R.S."/>
            <person name="Setter T.L."/>
            <person name="Gleadow R.M."/>
            <person name="Kulakow P."/>
            <person name="Ferguson M.E."/>
            <person name="Rounsley S."/>
            <person name="Rokhsar D.S."/>
        </authorList>
    </citation>
    <scope>NUCLEOTIDE SEQUENCE [LARGE SCALE GENOMIC DNA]</scope>
    <source>
        <strain evidence="30">cv. AM560-2</strain>
    </source>
</reference>
<evidence type="ECO:0000256" key="5">
    <source>
        <dbReference type="ARBA" id="ARBA00004496"/>
    </source>
</evidence>
<dbReference type="InterPro" id="IPR019734">
    <property type="entry name" value="TPR_rpt"/>
</dbReference>
<evidence type="ECO:0000313" key="30">
    <source>
        <dbReference type="Proteomes" id="UP000091857"/>
    </source>
</evidence>
<feature type="repeat" description="TPR" evidence="26">
    <location>
        <begin position="14"/>
        <end position="47"/>
    </location>
</feature>
<evidence type="ECO:0000256" key="14">
    <source>
        <dbReference type="ARBA" id="ARBA00022801"/>
    </source>
</evidence>
<keyword evidence="14" id="KW-0378">Hydrolase</keyword>
<feature type="repeat" description="TPR" evidence="26">
    <location>
        <begin position="48"/>
        <end position="81"/>
    </location>
</feature>
<evidence type="ECO:0000256" key="4">
    <source>
        <dbReference type="ARBA" id="ARBA00004477"/>
    </source>
</evidence>
<dbReference type="EMBL" id="CM004387">
    <property type="protein sequence ID" value="OAY60652.1"/>
    <property type="molecule type" value="Genomic_DNA"/>
</dbReference>
<dbReference type="SMART" id="SM00156">
    <property type="entry name" value="PP2Ac"/>
    <property type="match status" value="1"/>
</dbReference>
<keyword evidence="30" id="KW-1185">Reference proteome</keyword>
<dbReference type="CDD" id="cd07417">
    <property type="entry name" value="MPP_PP5_C"/>
    <property type="match status" value="1"/>
</dbReference>
<proteinExistence type="inferred from homology"/>
<dbReference type="PROSITE" id="PS50293">
    <property type="entry name" value="TPR_REGION"/>
    <property type="match status" value="1"/>
</dbReference>
<dbReference type="Gene3D" id="3.60.21.10">
    <property type="match status" value="1"/>
</dbReference>
<evidence type="ECO:0000256" key="1">
    <source>
        <dbReference type="ARBA" id="ARBA00001936"/>
    </source>
</evidence>
<dbReference type="InterPro" id="IPR004843">
    <property type="entry name" value="Calcineurin-like_PHP"/>
</dbReference>
<feature type="domain" description="Serine/threonine specific protein phosphatases" evidence="28">
    <location>
        <begin position="262"/>
        <end position="538"/>
    </location>
</feature>
<evidence type="ECO:0000256" key="2">
    <source>
        <dbReference type="ARBA" id="ARBA00004232"/>
    </source>
</evidence>
<evidence type="ECO:0000256" key="16">
    <source>
        <dbReference type="ARBA" id="ARBA00022824"/>
    </source>
</evidence>
<evidence type="ECO:0000256" key="9">
    <source>
        <dbReference type="ARBA" id="ARBA00020001"/>
    </source>
</evidence>
<comment type="catalytic activity">
    <reaction evidence="23">
        <text>O-phospho-L-threonyl-[protein] + H2O = L-threonyl-[protein] + phosphate</text>
        <dbReference type="Rhea" id="RHEA:47004"/>
        <dbReference type="Rhea" id="RHEA-COMP:11060"/>
        <dbReference type="Rhea" id="RHEA-COMP:11605"/>
        <dbReference type="ChEBI" id="CHEBI:15377"/>
        <dbReference type="ChEBI" id="CHEBI:30013"/>
        <dbReference type="ChEBI" id="CHEBI:43474"/>
        <dbReference type="ChEBI" id="CHEBI:61977"/>
        <dbReference type="EC" id="3.1.3.16"/>
    </reaction>
</comment>
<comment type="subunit">
    <text evidence="24">Interacts with PHYA and PHYB, mostly when they are phosphorylated and in Pfr forms.</text>
</comment>
<sequence length="556" mass="61871">MSDMEFQDSSVSRAEEIKVLANEAFKAHKYGQAIDLYTQAIELNGQNAVYWANRAIAHTKLEEYGSAIQDASKAIEIDPKYSKGYYRRGAAFLAMGKFKEALKDFQQVKKISPNDPDATKKLKECEKAVMKLKFEEAIAAPESERHSVADSIDFHNIGTGPSSSSMPTQVAMAPVAAAVLAAAVILVGRETAAIVLAVLMVILVVIGACWWGGWRGRGVFSKRQILDLEVEPQYSGARIEGDTVTLDFVKKMMDDFKNQNCLHKRYAFQIVLQTREMLRALPSLVDINIPDGKHFTVCGDVHGQFYDLLNIFELNGLPSEENPYLFNGDFVDRGSFSVEVILTLFAFKCMCPSAIYLSRGNHESKSMNKIYGFEGEVRSKLSETFVELFAEVFCCLPLAHVINDKVFVVHGGLFSVDGVKLSDIRAIDRFCEPPEEGLMCELLWSDPQPFPGRGPSKRGVGLSFGGDVTKKFLQENNLDLVVRSHEVKDEGFEIEHDGKLITVFSAPNYCDQMGNKGAFIQFEAPELKPNIVTFSAVPHPDVKPMAYANNFLRMFS</sequence>
<keyword evidence="12" id="KW-0479">Metal-binding</keyword>
<evidence type="ECO:0000256" key="8">
    <source>
        <dbReference type="ARBA" id="ARBA00013081"/>
    </source>
</evidence>
<feature type="transmembrane region" description="Helical" evidence="27">
    <location>
        <begin position="170"/>
        <end position="188"/>
    </location>
</feature>
<dbReference type="Proteomes" id="UP000091857">
    <property type="component" value="Chromosome 1"/>
</dbReference>
<dbReference type="EC" id="3.1.3.16" evidence="8"/>
<dbReference type="SMART" id="SM00028">
    <property type="entry name" value="TPR"/>
    <property type="match status" value="3"/>
</dbReference>
<comment type="cofactor">
    <cofactor evidence="1">
        <name>Mn(2+)</name>
        <dbReference type="ChEBI" id="CHEBI:29035"/>
    </cofactor>
</comment>
<dbReference type="InterPro" id="IPR029052">
    <property type="entry name" value="Metallo-depent_PP-like"/>
</dbReference>
<dbReference type="GO" id="GO:0005789">
    <property type="term" value="C:endoplasmic reticulum membrane"/>
    <property type="evidence" value="ECO:0007669"/>
    <property type="project" value="UniProtKB-SubCell"/>
</dbReference>
<evidence type="ECO:0000256" key="10">
    <source>
        <dbReference type="ARBA" id="ARBA00022490"/>
    </source>
</evidence>
<dbReference type="STRING" id="3983.A0A2C9WMX4"/>
<keyword evidence="11 27" id="KW-0812">Transmembrane</keyword>
<evidence type="ECO:0000256" key="23">
    <source>
        <dbReference type="ARBA" id="ARBA00048336"/>
    </source>
</evidence>
<dbReference type="OrthoDB" id="445564at2759"/>
<dbReference type="SUPFAM" id="SSF56300">
    <property type="entry name" value="Metallo-dependent phosphatases"/>
    <property type="match status" value="1"/>
</dbReference>
<protein>
    <recommendedName>
        <fullName evidence="9">Serine/threonine-protein phosphatase 5</fullName>
        <ecNumber evidence="8">3.1.3.16</ecNumber>
    </recommendedName>
</protein>
<dbReference type="Gene3D" id="1.25.40.10">
    <property type="entry name" value="Tetratricopeptide repeat domain"/>
    <property type="match status" value="1"/>
</dbReference>
<dbReference type="Gramene" id="Manes.01G128800.1.v8.1">
    <property type="protein sequence ID" value="Manes.01G128800.1.v8.1.CDS"/>
    <property type="gene ID" value="Manes.01G128800.v8.1"/>
</dbReference>
<evidence type="ECO:0000256" key="17">
    <source>
        <dbReference type="ARBA" id="ARBA00022912"/>
    </source>
</evidence>
<dbReference type="PANTHER" id="PTHR45668:SF5">
    <property type="entry name" value="SERINE_THREONINE-PROTEIN PHOSPHATASE 5"/>
    <property type="match status" value="1"/>
</dbReference>
<keyword evidence="18 27" id="KW-1133">Transmembrane helix</keyword>
<comment type="similarity">
    <text evidence="7">Belongs to the PPP phosphatase family. PP-5 (PP-T) subfamily.</text>
</comment>
<evidence type="ECO:0000256" key="11">
    <source>
        <dbReference type="ARBA" id="ARBA00022692"/>
    </source>
</evidence>
<evidence type="ECO:0000256" key="13">
    <source>
        <dbReference type="ARBA" id="ARBA00022737"/>
    </source>
</evidence>
<evidence type="ECO:0000256" key="21">
    <source>
        <dbReference type="ARBA" id="ARBA00023242"/>
    </source>
</evidence>
<dbReference type="Pfam" id="PF00149">
    <property type="entry name" value="Metallophos"/>
    <property type="match status" value="1"/>
</dbReference>
<evidence type="ECO:0000256" key="22">
    <source>
        <dbReference type="ARBA" id="ARBA00047761"/>
    </source>
</evidence>
<evidence type="ECO:0000256" key="15">
    <source>
        <dbReference type="ARBA" id="ARBA00022803"/>
    </source>
</evidence>
<feature type="transmembrane region" description="Helical" evidence="27">
    <location>
        <begin position="194"/>
        <end position="214"/>
    </location>
</feature>
<dbReference type="GO" id="GO:0005634">
    <property type="term" value="C:nucleus"/>
    <property type="evidence" value="ECO:0000318"/>
    <property type="project" value="GO_Central"/>
</dbReference>
<keyword evidence="17" id="KW-0904">Protein phosphatase</keyword>
<evidence type="ECO:0000256" key="3">
    <source>
        <dbReference type="ARBA" id="ARBA00004324"/>
    </source>
</evidence>
<keyword evidence="20" id="KW-0464">Manganese</keyword>
<evidence type="ECO:0000256" key="18">
    <source>
        <dbReference type="ARBA" id="ARBA00022989"/>
    </source>
</evidence>